<sequence length="119" mass="13142">MALSIQSLLHICFAFLQHYMLRRISLCACVLGGQWQGRVVLFEERRDGRDVCSHGGVCVPRYDLRSPASVKKAARESLEMGKQAVEHAAESAAETLGKTTVKLKRKVSPPPGRHLDGDL</sequence>
<name>J3MN71_ORYBR</name>
<dbReference type="PANTHER" id="PTHR35463:SF13">
    <property type="match status" value="1"/>
</dbReference>
<protein>
    <submittedName>
        <fullName evidence="1">Uncharacterized protein</fullName>
    </submittedName>
</protein>
<dbReference type="Proteomes" id="UP000006038">
    <property type="component" value="Chromosome 7"/>
</dbReference>
<dbReference type="AlphaFoldDB" id="J3MN71"/>
<evidence type="ECO:0000313" key="2">
    <source>
        <dbReference type="Proteomes" id="UP000006038"/>
    </source>
</evidence>
<accession>J3MN71</accession>
<organism evidence="1">
    <name type="scientific">Oryza brachyantha</name>
    <name type="common">malo sina</name>
    <dbReference type="NCBI Taxonomy" id="4533"/>
    <lineage>
        <taxon>Eukaryota</taxon>
        <taxon>Viridiplantae</taxon>
        <taxon>Streptophyta</taxon>
        <taxon>Embryophyta</taxon>
        <taxon>Tracheophyta</taxon>
        <taxon>Spermatophyta</taxon>
        <taxon>Magnoliopsida</taxon>
        <taxon>Liliopsida</taxon>
        <taxon>Poales</taxon>
        <taxon>Poaceae</taxon>
        <taxon>BOP clade</taxon>
        <taxon>Oryzoideae</taxon>
        <taxon>Oryzeae</taxon>
        <taxon>Oryzinae</taxon>
        <taxon>Oryza</taxon>
    </lineage>
</organism>
<dbReference type="Gramene" id="OB07G28530.1">
    <property type="protein sequence ID" value="OB07G28530.1"/>
    <property type="gene ID" value="OB07G28530"/>
</dbReference>
<evidence type="ECO:0000313" key="1">
    <source>
        <dbReference type="EnsemblPlants" id="OB07G28530.1"/>
    </source>
</evidence>
<reference evidence="1" key="1">
    <citation type="journal article" date="2013" name="Nat. Commun.">
        <title>Whole-genome sequencing of Oryza brachyantha reveals mechanisms underlying Oryza genome evolution.</title>
        <authorList>
            <person name="Chen J."/>
            <person name="Huang Q."/>
            <person name="Gao D."/>
            <person name="Wang J."/>
            <person name="Lang Y."/>
            <person name="Liu T."/>
            <person name="Li B."/>
            <person name="Bai Z."/>
            <person name="Luis Goicoechea J."/>
            <person name="Liang C."/>
            <person name="Chen C."/>
            <person name="Zhang W."/>
            <person name="Sun S."/>
            <person name="Liao Y."/>
            <person name="Zhang X."/>
            <person name="Yang L."/>
            <person name="Song C."/>
            <person name="Wang M."/>
            <person name="Shi J."/>
            <person name="Liu G."/>
            <person name="Liu J."/>
            <person name="Zhou H."/>
            <person name="Zhou W."/>
            <person name="Yu Q."/>
            <person name="An N."/>
            <person name="Chen Y."/>
            <person name="Cai Q."/>
            <person name="Wang B."/>
            <person name="Liu B."/>
            <person name="Min J."/>
            <person name="Huang Y."/>
            <person name="Wu H."/>
            <person name="Li Z."/>
            <person name="Zhang Y."/>
            <person name="Yin Y."/>
            <person name="Song W."/>
            <person name="Jiang J."/>
            <person name="Jackson S.A."/>
            <person name="Wing R.A."/>
            <person name="Wang J."/>
            <person name="Chen M."/>
        </authorList>
    </citation>
    <scope>NUCLEOTIDE SEQUENCE [LARGE SCALE GENOMIC DNA]</scope>
    <source>
        <strain evidence="1">cv. IRGC 101232</strain>
    </source>
</reference>
<reference evidence="1" key="2">
    <citation type="submission" date="2013-04" db="UniProtKB">
        <authorList>
            <consortium name="EnsemblPlants"/>
        </authorList>
    </citation>
    <scope>IDENTIFICATION</scope>
</reference>
<dbReference type="HOGENOM" id="CLU_167132_0_0_1"/>
<keyword evidence="2" id="KW-1185">Reference proteome</keyword>
<dbReference type="PANTHER" id="PTHR35463">
    <property type="entry name" value="TRANSMEMBRANE PROTEIN"/>
    <property type="match status" value="1"/>
</dbReference>
<proteinExistence type="predicted"/>
<dbReference type="EnsemblPlants" id="OB07G28530.1">
    <property type="protein sequence ID" value="OB07G28530.1"/>
    <property type="gene ID" value="OB07G28530"/>
</dbReference>